<feature type="transmembrane region" description="Helical" evidence="1">
    <location>
        <begin position="50"/>
        <end position="71"/>
    </location>
</feature>
<evidence type="ECO:0008006" key="4">
    <source>
        <dbReference type="Google" id="ProtNLM"/>
    </source>
</evidence>
<keyword evidence="3" id="KW-1185">Reference proteome</keyword>
<name>A0A3D8QIS7_9HELO</name>
<dbReference type="EMBL" id="PDLN01000018">
    <property type="protein sequence ID" value="RDW61647.1"/>
    <property type="molecule type" value="Genomic_DNA"/>
</dbReference>
<dbReference type="SUPFAM" id="SSF89372">
    <property type="entry name" value="Fucose-specific lectin"/>
    <property type="match status" value="1"/>
</dbReference>
<dbReference type="Gene3D" id="2.40.128.190">
    <property type="match status" value="1"/>
</dbReference>
<proteinExistence type="predicted"/>
<keyword evidence="1" id="KW-1133">Transmembrane helix</keyword>
<accession>A0A3D8QIS7</accession>
<dbReference type="OrthoDB" id="4696326at2759"/>
<evidence type="ECO:0000256" key="1">
    <source>
        <dbReference type="SAM" id="Phobius"/>
    </source>
</evidence>
<organism evidence="2 3">
    <name type="scientific">Coleophoma crateriformis</name>
    <dbReference type="NCBI Taxonomy" id="565419"/>
    <lineage>
        <taxon>Eukaryota</taxon>
        <taxon>Fungi</taxon>
        <taxon>Dikarya</taxon>
        <taxon>Ascomycota</taxon>
        <taxon>Pezizomycotina</taxon>
        <taxon>Leotiomycetes</taxon>
        <taxon>Helotiales</taxon>
        <taxon>Dermateaceae</taxon>
        <taxon>Coleophoma</taxon>
    </lineage>
</organism>
<keyword evidence="1" id="KW-0472">Membrane</keyword>
<evidence type="ECO:0000313" key="2">
    <source>
        <dbReference type="EMBL" id="RDW61647.1"/>
    </source>
</evidence>
<dbReference type="Proteomes" id="UP000256328">
    <property type="component" value="Unassembled WGS sequence"/>
</dbReference>
<keyword evidence="1" id="KW-0812">Transmembrane</keyword>
<reference evidence="2 3" key="1">
    <citation type="journal article" date="2018" name="IMA Fungus">
        <title>IMA Genome-F 9: Draft genome sequence of Annulohypoxylon stygium, Aspergillus mulundensis, Berkeleyomyces basicola (syn. Thielaviopsis basicola), Ceratocystis smalleyi, two Cercospora beticola strains, Coleophoma cylindrospora, Fusarium fracticaudum, Phialophora cf. hyalina, and Morchella septimelata.</title>
        <authorList>
            <person name="Wingfield B.D."/>
            <person name="Bills G.F."/>
            <person name="Dong Y."/>
            <person name="Huang W."/>
            <person name="Nel W.J."/>
            <person name="Swalarsk-Parry B.S."/>
            <person name="Vaghefi N."/>
            <person name="Wilken P.M."/>
            <person name="An Z."/>
            <person name="de Beer Z.W."/>
            <person name="De Vos L."/>
            <person name="Chen L."/>
            <person name="Duong T.A."/>
            <person name="Gao Y."/>
            <person name="Hammerbacher A."/>
            <person name="Kikkert J.R."/>
            <person name="Li Y."/>
            <person name="Li H."/>
            <person name="Li K."/>
            <person name="Li Q."/>
            <person name="Liu X."/>
            <person name="Ma X."/>
            <person name="Naidoo K."/>
            <person name="Pethybridge S.J."/>
            <person name="Sun J."/>
            <person name="Steenkamp E.T."/>
            <person name="van der Nest M.A."/>
            <person name="van Wyk S."/>
            <person name="Wingfield M.J."/>
            <person name="Xiong C."/>
            <person name="Yue Q."/>
            <person name="Zhang X."/>
        </authorList>
    </citation>
    <scope>NUCLEOTIDE SEQUENCE [LARGE SCALE GENOMIC DNA]</scope>
    <source>
        <strain evidence="2 3">BP5796</strain>
    </source>
</reference>
<dbReference type="AlphaFoldDB" id="A0A3D8QIS7"/>
<evidence type="ECO:0000313" key="3">
    <source>
        <dbReference type="Proteomes" id="UP000256328"/>
    </source>
</evidence>
<sequence>MSPEVVTSEPDAAQLPIPVTSASYDDLSVSKEALMTAAAPRRVCGLPRKMFWKVLLAIVVVAAVVGGAVGGTQAAKTQSKSVLDTSSASSSSVAASATATGTATTSTASSQATVTSSAAGSIGAIAASTFEDSSSNAYIHLYYQLSNTSQIIYRVYTGSTGWGPATELSLDITPKNDTPLSAVGYTDGSSSYLYLYYLDSSYNIIEAYLYSNLSSTELTFGQTTTISANVTTATHASTGLAAVNIESYGWRVYYQNADGYISELAKGSSWNKGKVVGGLAYSGSPIAASFITIPQINLFYVEADAAELYTLSYSGSWSTASALTKSDVSTWNGTSVSLASAGQNATDLMRTYYIGDDKGIYEYYNTSATAWKSTPDQSSQWKNADSLAGGLAAVGWTANIRLYYAVSDQIVEAALIKSSWREGAIS</sequence>
<protein>
    <recommendedName>
        <fullName evidence="4">Fucose-specific lectin</fullName>
    </recommendedName>
</protein>
<comment type="caution">
    <text evidence="2">The sequence shown here is derived from an EMBL/GenBank/DDBJ whole genome shotgun (WGS) entry which is preliminary data.</text>
</comment>
<gene>
    <name evidence="2" type="ORF">BP5796_11539</name>
</gene>
<dbReference type="Gene3D" id="2.120.10.70">
    <property type="entry name" value="Fucose-specific lectin"/>
    <property type="match status" value="1"/>
</dbReference>